<dbReference type="PROSITE" id="PS50005">
    <property type="entry name" value="TPR"/>
    <property type="match status" value="2"/>
</dbReference>
<dbReference type="AlphaFoldDB" id="A0A1F7IBD5"/>
<dbReference type="Proteomes" id="UP000177698">
    <property type="component" value="Unassembled WGS sequence"/>
</dbReference>
<keyword evidence="4" id="KW-1133">Transmembrane helix</keyword>
<organism evidence="5 6">
    <name type="scientific">Candidatus Roizmanbacteria bacterium RIFCSPLOWO2_01_FULL_37_12</name>
    <dbReference type="NCBI Taxonomy" id="1802056"/>
    <lineage>
        <taxon>Bacteria</taxon>
        <taxon>Candidatus Roizmaniibacteriota</taxon>
    </lineage>
</organism>
<feature type="repeat" description="TPR" evidence="3">
    <location>
        <begin position="222"/>
        <end position="255"/>
    </location>
</feature>
<reference evidence="5 6" key="1">
    <citation type="journal article" date="2016" name="Nat. Commun.">
        <title>Thousands of microbial genomes shed light on interconnected biogeochemical processes in an aquifer system.</title>
        <authorList>
            <person name="Anantharaman K."/>
            <person name="Brown C.T."/>
            <person name="Hug L.A."/>
            <person name="Sharon I."/>
            <person name="Castelle C.J."/>
            <person name="Probst A.J."/>
            <person name="Thomas B.C."/>
            <person name="Singh A."/>
            <person name="Wilkins M.J."/>
            <person name="Karaoz U."/>
            <person name="Brodie E.L."/>
            <person name="Williams K.H."/>
            <person name="Hubbard S.S."/>
            <person name="Banfield J.F."/>
        </authorList>
    </citation>
    <scope>NUCLEOTIDE SEQUENCE [LARGE SCALE GENOMIC DNA]</scope>
</reference>
<dbReference type="Pfam" id="PF13414">
    <property type="entry name" value="TPR_11"/>
    <property type="match status" value="1"/>
</dbReference>
<dbReference type="PANTHER" id="PTHR44858">
    <property type="entry name" value="TETRATRICOPEPTIDE REPEAT PROTEIN 6"/>
    <property type="match status" value="1"/>
</dbReference>
<dbReference type="SMART" id="SM00028">
    <property type="entry name" value="TPR"/>
    <property type="match status" value="3"/>
</dbReference>
<evidence type="ECO:0000256" key="1">
    <source>
        <dbReference type="ARBA" id="ARBA00022737"/>
    </source>
</evidence>
<evidence type="ECO:0000313" key="5">
    <source>
        <dbReference type="EMBL" id="OGK40673.1"/>
    </source>
</evidence>
<evidence type="ECO:0000256" key="3">
    <source>
        <dbReference type="PROSITE-ProRule" id="PRU00339"/>
    </source>
</evidence>
<gene>
    <name evidence="5" type="ORF">A2954_00040</name>
</gene>
<sequence length="275" mass="31628">MDILSYYSFFPACAAIIILVIITVKFTLSKKNFLNEKPYFYSIPLFLTILLLVSSYIIFRAILAEYYFNKSLTSEPVKDIYEYQRLSIITNPYIEKYRLRFSQTNLLIANSLLDKSKDPSPQDRQTATKAIQAAIEEAKAGVKLNDQKAANWANLAEIYKHLLNIAENADSWAISSYQRAIVLDPQNANYRLELGGVYYLLKKYDDAVRSFEEVIKLKPDWPNAYYNLAWTFYQKGQIDKAISNMQTTISLLAKQGNDAEFKKANGDLEHFNSLN</sequence>
<feature type="transmembrane region" description="Helical" evidence="4">
    <location>
        <begin position="40"/>
        <end position="63"/>
    </location>
</feature>
<dbReference type="Gene3D" id="1.25.40.10">
    <property type="entry name" value="Tetratricopeptide repeat domain"/>
    <property type="match status" value="2"/>
</dbReference>
<evidence type="ECO:0000256" key="2">
    <source>
        <dbReference type="ARBA" id="ARBA00022803"/>
    </source>
</evidence>
<feature type="repeat" description="TPR" evidence="3">
    <location>
        <begin position="188"/>
        <end position="221"/>
    </location>
</feature>
<feature type="transmembrane region" description="Helical" evidence="4">
    <location>
        <begin position="6"/>
        <end position="28"/>
    </location>
</feature>
<evidence type="ECO:0000256" key="4">
    <source>
        <dbReference type="SAM" id="Phobius"/>
    </source>
</evidence>
<dbReference type="GO" id="GO:0009279">
    <property type="term" value="C:cell outer membrane"/>
    <property type="evidence" value="ECO:0007669"/>
    <property type="project" value="TreeGrafter"/>
</dbReference>
<dbReference type="InterPro" id="IPR011990">
    <property type="entry name" value="TPR-like_helical_dom_sf"/>
</dbReference>
<evidence type="ECO:0000313" key="6">
    <source>
        <dbReference type="Proteomes" id="UP000177698"/>
    </source>
</evidence>
<protein>
    <submittedName>
        <fullName evidence="5">Uncharacterized protein</fullName>
    </submittedName>
</protein>
<dbReference type="SUPFAM" id="SSF48452">
    <property type="entry name" value="TPR-like"/>
    <property type="match status" value="1"/>
</dbReference>
<comment type="caution">
    <text evidence="5">The sequence shown here is derived from an EMBL/GenBank/DDBJ whole genome shotgun (WGS) entry which is preliminary data.</text>
</comment>
<accession>A0A1F7IBD5</accession>
<dbReference type="EMBL" id="MGAG01000020">
    <property type="protein sequence ID" value="OGK40673.1"/>
    <property type="molecule type" value="Genomic_DNA"/>
</dbReference>
<name>A0A1F7IBD5_9BACT</name>
<keyword evidence="4" id="KW-0812">Transmembrane</keyword>
<dbReference type="STRING" id="1802056.A2954_00040"/>
<dbReference type="GO" id="GO:0046813">
    <property type="term" value="P:receptor-mediated virion attachment to host cell"/>
    <property type="evidence" value="ECO:0007669"/>
    <property type="project" value="TreeGrafter"/>
</dbReference>
<proteinExistence type="predicted"/>
<keyword evidence="4" id="KW-0472">Membrane</keyword>
<dbReference type="PROSITE" id="PS50293">
    <property type="entry name" value="TPR_REGION"/>
    <property type="match status" value="1"/>
</dbReference>
<dbReference type="InterPro" id="IPR050498">
    <property type="entry name" value="Ycf3"/>
</dbReference>
<keyword evidence="1" id="KW-0677">Repeat</keyword>
<keyword evidence="2 3" id="KW-0802">TPR repeat</keyword>
<dbReference type="PANTHER" id="PTHR44858:SF1">
    <property type="entry name" value="UDP-N-ACETYLGLUCOSAMINE--PEPTIDE N-ACETYLGLUCOSAMINYLTRANSFERASE SPINDLY-RELATED"/>
    <property type="match status" value="1"/>
</dbReference>
<dbReference type="InterPro" id="IPR019734">
    <property type="entry name" value="TPR_rpt"/>
</dbReference>